<evidence type="ECO:0000256" key="3">
    <source>
        <dbReference type="PROSITE-ProRule" id="PRU00221"/>
    </source>
</evidence>
<accession>A0A9W9UK40</accession>
<dbReference type="Pfam" id="PF24883">
    <property type="entry name" value="NPHP3_N"/>
    <property type="match status" value="1"/>
</dbReference>
<reference evidence="6" key="2">
    <citation type="journal article" date="2023" name="IMA Fungus">
        <title>Comparative genomic study of the Penicillium genus elucidates a diverse pangenome and 15 lateral gene transfer events.</title>
        <authorList>
            <person name="Petersen C."/>
            <person name="Sorensen T."/>
            <person name="Nielsen M.R."/>
            <person name="Sondergaard T.E."/>
            <person name="Sorensen J.L."/>
            <person name="Fitzpatrick D.A."/>
            <person name="Frisvad J.C."/>
            <person name="Nielsen K.L."/>
        </authorList>
    </citation>
    <scope>NUCLEOTIDE SEQUENCE</scope>
    <source>
        <strain evidence="6">IBT 35675</strain>
    </source>
</reference>
<dbReference type="PROSITE" id="PS50082">
    <property type="entry name" value="WD_REPEATS_2"/>
    <property type="match status" value="8"/>
</dbReference>
<evidence type="ECO:0000313" key="7">
    <source>
        <dbReference type="Proteomes" id="UP001148299"/>
    </source>
</evidence>
<dbReference type="CDD" id="cd00200">
    <property type="entry name" value="WD40"/>
    <property type="match status" value="2"/>
</dbReference>
<sequence>MRRLKNKIKEKLGKQHEVEDGKQCSQPQHTEQSVDDSSTRRASASTSEPDAVAKPDLCQQDSIGDFNKDSQLKQTEQSVDDSSMNPASKPISKPDPPAKPDLWQRAFDALDFEKQQLIKSISIAKSDKIIDPNDLDVKIGVVDRLNILNDVVDTVKTQYEIDQAKSKIREPAQKIITSVLGFQDLIKAAMGFDPTGHATSAWAIATQNYRTQRVAWLESSSFLADVLTRYSLIERQYQDNPEIDQSMEAALVRVYIAVLKFAAHVQSLHDRNRAVFLWKSISGESLSNLHESIIDADSDLRRWLEIVDRHKQQERGQEILEMADKILASIDQVMDSLNEIDEEIVFAKLKTADADYKAEWGDEYPECLEDTRVDLLRDIRDWATGPDRNAVFWLQGMAGTGKSTVSRTIARWLDDEGLLAGSFFFKKGGTDREDAARLFTTLAKQILGRLPCLQGPVKNAIKEARDIGTNPKEQFDKLIFKPLRNLNLGLKIPLILIIVIDALDECQARAHVDRPEPPVTKGFRRTINDEIILHHIKRSTIESDISVFLETRLQKIRHDHGLGESWPGDATLKTLVNMAVPLFIYAATIYRFVNCEGESPRKRLQAILSSRSSEGMEQIDGEYSKLTNLYLPVLQHIVSEKQPKELENWMNDFRRFVGAIVLLFSPLSSVSLAKLTCSDEEEVQARFSTLQSVLSVPKDPNTPVQLLHLSFRDFLVDRSASSDFWIDKLTGHTQLVKDCLACMEQSLKKDMCSLSDPGVRRDGIERSILESNVSPELRYACRYWVRHLGGGEQSDIRWWRIEQFLKVHFLHWLEVMSLFGWASETIGMIADLLLLAKLPKVEERWSAELQILEGHLDIVKTVAFSPDGAWLASASDDGTVRFWNAATGEPQRTFEVDLGHPYSMALSSDGSQFTASTWTNCLELWDTATGVLQHTLEGHSDSFISVTFSQDGAWLASSSEDRSIHLWDKKTGVSKYTLKGHSGYFSSLAFSPNGAQLASGCRGGTVQIWDVATGLLQQSREGHLDHVSSVVFSPDSAWLASSSRDRTIRLWDMKTGVSKYTLQGHSDWVLSIAFSPDGAQLASASADNTICVWDTLTGSLRQTLVGSPARSVYSIVFSPSGEQLASACGHSICLWDISTGMLSESSQSQTVKGHSEAVHSVALSPDGTRLASSASDGAICLWDTRTGALQQTLGGHPENCIELMTFSPSSEQIATCSGECIHIWDIAKSILHNDLKGQTFRSRSKSGFQSIDFSPDGTLLATASGERTIWLWDVATCTLQRVLRGHSDWIYSVAFSSDSTHLASGSEDAVLLWDTATGEVQQTIYVSRKVTDLRFGHDGSYFIANRGSFDVKSGSGSPVIGLRDGNRAISYTVGEEWVALNGKNTLWLPPGYRPSHVDRYSISGNALALGFSSGTVCIMRFKV</sequence>
<feature type="compositionally biased region" description="Basic and acidic residues" evidence="4">
    <location>
        <begin position="7"/>
        <end position="22"/>
    </location>
</feature>
<dbReference type="InterPro" id="IPR027417">
    <property type="entry name" value="P-loop_NTPase"/>
</dbReference>
<evidence type="ECO:0000256" key="2">
    <source>
        <dbReference type="ARBA" id="ARBA00022737"/>
    </source>
</evidence>
<dbReference type="PANTHER" id="PTHR19848">
    <property type="entry name" value="WD40 REPEAT PROTEIN"/>
    <property type="match status" value="1"/>
</dbReference>
<feature type="repeat" description="WD" evidence="3">
    <location>
        <begin position="852"/>
        <end position="893"/>
    </location>
</feature>
<dbReference type="InterPro" id="IPR020472">
    <property type="entry name" value="WD40_PAC1"/>
</dbReference>
<dbReference type="Proteomes" id="UP001148299">
    <property type="component" value="Unassembled WGS sequence"/>
</dbReference>
<feature type="repeat" description="WD" evidence="3">
    <location>
        <begin position="1241"/>
        <end position="1282"/>
    </location>
</feature>
<dbReference type="PRINTS" id="PR00320">
    <property type="entry name" value="GPROTEINBRPT"/>
</dbReference>
<protein>
    <recommendedName>
        <fullName evidence="5">Nephrocystin 3-like N-terminal domain-containing protein</fullName>
    </recommendedName>
</protein>
<feature type="repeat" description="WD" evidence="3">
    <location>
        <begin position="1020"/>
        <end position="1061"/>
    </location>
</feature>
<keyword evidence="1 3" id="KW-0853">WD repeat</keyword>
<dbReference type="EMBL" id="JAPZBR010000008">
    <property type="protein sequence ID" value="KAJ5341526.1"/>
    <property type="molecule type" value="Genomic_DNA"/>
</dbReference>
<dbReference type="SUPFAM" id="SSF50998">
    <property type="entry name" value="Quinoprotein alcohol dehydrogenase-like"/>
    <property type="match status" value="1"/>
</dbReference>
<dbReference type="InterPro" id="IPR015943">
    <property type="entry name" value="WD40/YVTN_repeat-like_dom_sf"/>
</dbReference>
<feature type="repeat" description="WD" evidence="3">
    <location>
        <begin position="1151"/>
        <end position="1192"/>
    </location>
</feature>
<dbReference type="InterPro" id="IPR036322">
    <property type="entry name" value="WD40_repeat_dom_sf"/>
</dbReference>
<feature type="region of interest" description="Disordered" evidence="4">
    <location>
        <begin position="1"/>
        <end position="101"/>
    </location>
</feature>
<comment type="caution">
    <text evidence="6">The sequence shown here is derived from an EMBL/GenBank/DDBJ whole genome shotgun (WGS) entry which is preliminary data.</text>
</comment>
<dbReference type="Gene3D" id="3.40.50.300">
    <property type="entry name" value="P-loop containing nucleotide triphosphate hydrolases"/>
    <property type="match status" value="1"/>
</dbReference>
<dbReference type="InterPro" id="IPR011047">
    <property type="entry name" value="Quinoprotein_ADH-like_sf"/>
</dbReference>
<dbReference type="SMART" id="SM00320">
    <property type="entry name" value="WD40"/>
    <property type="match status" value="11"/>
</dbReference>
<dbReference type="PROSITE" id="PS50294">
    <property type="entry name" value="WD_REPEATS_REGION"/>
    <property type="match status" value="7"/>
</dbReference>
<gene>
    <name evidence="6" type="ORF">N7541_010650</name>
</gene>
<evidence type="ECO:0000256" key="1">
    <source>
        <dbReference type="ARBA" id="ARBA00022574"/>
    </source>
</evidence>
<organism evidence="6 7">
    <name type="scientific">Penicillium brevicompactum</name>
    <dbReference type="NCBI Taxonomy" id="5074"/>
    <lineage>
        <taxon>Eukaryota</taxon>
        <taxon>Fungi</taxon>
        <taxon>Dikarya</taxon>
        <taxon>Ascomycota</taxon>
        <taxon>Pezizomycotina</taxon>
        <taxon>Eurotiomycetes</taxon>
        <taxon>Eurotiomycetidae</taxon>
        <taxon>Eurotiales</taxon>
        <taxon>Aspergillaceae</taxon>
        <taxon>Penicillium</taxon>
    </lineage>
</organism>
<evidence type="ECO:0000313" key="6">
    <source>
        <dbReference type="EMBL" id="KAJ5341526.1"/>
    </source>
</evidence>
<feature type="repeat" description="WD" evidence="3">
    <location>
        <begin position="978"/>
        <end position="1019"/>
    </location>
</feature>
<feature type="compositionally biased region" description="Polar residues" evidence="4">
    <location>
        <begin position="72"/>
        <end position="86"/>
    </location>
</feature>
<dbReference type="InterPro" id="IPR001680">
    <property type="entry name" value="WD40_rpt"/>
</dbReference>
<dbReference type="Gene3D" id="2.130.10.10">
    <property type="entry name" value="YVTN repeat-like/Quinoprotein amine dehydrogenase"/>
    <property type="match status" value="4"/>
</dbReference>
<dbReference type="SUPFAM" id="SSF52540">
    <property type="entry name" value="P-loop containing nucleoside triphosphate hydrolases"/>
    <property type="match status" value="1"/>
</dbReference>
<proteinExistence type="predicted"/>
<dbReference type="PANTHER" id="PTHR19848:SF8">
    <property type="entry name" value="F-BOX AND WD REPEAT DOMAIN CONTAINING 7"/>
    <property type="match status" value="1"/>
</dbReference>
<keyword evidence="2" id="KW-0677">Repeat</keyword>
<feature type="repeat" description="WD" evidence="3">
    <location>
        <begin position="1062"/>
        <end position="1103"/>
    </location>
</feature>
<feature type="domain" description="Nephrocystin 3-like N-terminal" evidence="5">
    <location>
        <begin position="378"/>
        <end position="510"/>
    </location>
</feature>
<dbReference type="Pfam" id="PF00400">
    <property type="entry name" value="WD40"/>
    <property type="match status" value="10"/>
</dbReference>
<keyword evidence="7" id="KW-1185">Reference proteome</keyword>
<dbReference type="PROSITE" id="PS00678">
    <property type="entry name" value="WD_REPEATS_1"/>
    <property type="match status" value="3"/>
</dbReference>
<reference evidence="6" key="1">
    <citation type="submission" date="2022-12" db="EMBL/GenBank/DDBJ databases">
        <authorList>
            <person name="Petersen C."/>
        </authorList>
    </citation>
    <scope>NUCLEOTIDE SEQUENCE</scope>
    <source>
        <strain evidence="6">IBT 35675</strain>
    </source>
</reference>
<dbReference type="SUPFAM" id="SSF50978">
    <property type="entry name" value="WD40 repeat-like"/>
    <property type="match status" value="1"/>
</dbReference>
<feature type="repeat" description="WD" evidence="3">
    <location>
        <begin position="936"/>
        <end position="977"/>
    </location>
</feature>
<dbReference type="InterPro" id="IPR019775">
    <property type="entry name" value="WD40_repeat_CS"/>
</dbReference>
<feature type="repeat" description="WD" evidence="3">
    <location>
        <begin position="1283"/>
        <end position="1323"/>
    </location>
</feature>
<name>A0A9W9UK40_PENBR</name>
<dbReference type="InterPro" id="IPR056884">
    <property type="entry name" value="NPHP3-like_N"/>
</dbReference>
<evidence type="ECO:0000259" key="5">
    <source>
        <dbReference type="Pfam" id="PF24883"/>
    </source>
</evidence>
<evidence type="ECO:0000256" key="4">
    <source>
        <dbReference type="SAM" id="MobiDB-lite"/>
    </source>
</evidence>